<protein>
    <submittedName>
        <fullName evidence="1">Uncharacterized protein</fullName>
    </submittedName>
</protein>
<reference evidence="1 2" key="1">
    <citation type="submission" date="2018-03" db="EMBL/GenBank/DDBJ databases">
        <title>Diversity of phytobeneficial traits revealed by whole-genome analysis of worldwide-isolated phenazine-producing Pseudomonas spp.</title>
        <authorList>
            <person name="Biessy A."/>
            <person name="Novinscak A."/>
            <person name="Blom J."/>
            <person name="Leger G."/>
            <person name="Thomashow L.S."/>
            <person name="Cazorla F.M."/>
            <person name="Josic D."/>
            <person name="Filion M."/>
        </authorList>
    </citation>
    <scope>NUCLEOTIDE SEQUENCE [LARGE SCALE GENOMIC DNA]</scope>
    <source>
        <strain evidence="1 2">30B</strain>
    </source>
</reference>
<name>A0A3G7U217_9PSED</name>
<dbReference type="EMBL" id="CP027754">
    <property type="protein sequence ID" value="AZE52732.1"/>
    <property type="molecule type" value="Genomic_DNA"/>
</dbReference>
<dbReference type="AlphaFoldDB" id="A0A3G7U217"/>
<evidence type="ECO:0000313" key="2">
    <source>
        <dbReference type="Proteomes" id="UP000268696"/>
    </source>
</evidence>
<sequence>MLLDTMQLATAIPCGSWLACDSGFTFNTGVDCQSVIAGKPGSHMGSVVSAWPR</sequence>
<gene>
    <name evidence="1" type="ORF">C4K03_0548</name>
</gene>
<accession>A0A3G7U217</accession>
<organism evidence="1 2">
    <name type="scientific">Pseudomonas synxantha</name>
    <dbReference type="NCBI Taxonomy" id="47883"/>
    <lineage>
        <taxon>Bacteria</taxon>
        <taxon>Pseudomonadati</taxon>
        <taxon>Pseudomonadota</taxon>
        <taxon>Gammaproteobacteria</taxon>
        <taxon>Pseudomonadales</taxon>
        <taxon>Pseudomonadaceae</taxon>
        <taxon>Pseudomonas</taxon>
    </lineage>
</organism>
<dbReference type="Proteomes" id="UP000268696">
    <property type="component" value="Chromosome"/>
</dbReference>
<proteinExistence type="predicted"/>
<evidence type="ECO:0000313" key="1">
    <source>
        <dbReference type="EMBL" id="AZE52732.1"/>
    </source>
</evidence>